<evidence type="ECO:0000313" key="1">
    <source>
        <dbReference type="EMBL" id="SEM20539.1"/>
    </source>
</evidence>
<dbReference type="Proteomes" id="UP000199450">
    <property type="component" value="Unassembled WGS sequence"/>
</dbReference>
<dbReference type="RefSeq" id="WP_089998434.1">
    <property type="nucleotide sequence ID" value="NZ_FOBV01000001.1"/>
</dbReference>
<protein>
    <recommendedName>
        <fullName evidence="3">Glycosyl transferase family 2</fullName>
    </recommendedName>
</protein>
<sequence>MRDKKNIIKAGYLLSYDYSYIFTSVKQIYDYVDHIVISYDENNKTWVGNDVLIPESFFSEIKSLDTHNKITFYKDKFYIPGSAPMDLETRQRNMMAEKMGLGGWHIQIDGDEYAYDFEKLSHFLRKNKYLLKDPEKNPINFQVDLVTLFRNDENGFYIIEPFEEKCLFITNYPKYKYARRVNTGRTLPLPYLLIHQSWARNENEILEKITNWGHKNDFDTMKFFEFWKSINSENYTDFIDFHPLTASDWHKLSFFPAKNIEEFISAFKKKFPQPELKLNLSSTRKIKLWLRSLF</sequence>
<gene>
    <name evidence="1" type="ORF">SAMN05421856_101725</name>
</gene>
<organism evidence="1 2">
    <name type="scientific">Chryseobacterium taichungense</name>
    <dbReference type="NCBI Taxonomy" id="295069"/>
    <lineage>
        <taxon>Bacteria</taxon>
        <taxon>Pseudomonadati</taxon>
        <taxon>Bacteroidota</taxon>
        <taxon>Flavobacteriia</taxon>
        <taxon>Flavobacteriales</taxon>
        <taxon>Weeksellaceae</taxon>
        <taxon>Chryseobacterium group</taxon>
        <taxon>Chryseobacterium</taxon>
    </lineage>
</organism>
<evidence type="ECO:0008006" key="3">
    <source>
        <dbReference type="Google" id="ProtNLM"/>
    </source>
</evidence>
<dbReference type="OrthoDB" id="745987at2"/>
<name>A0A1H7WHL6_9FLAO</name>
<accession>A0A1H7WHL6</accession>
<dbReference type="EMBL" id="FOBV01000001">
    <property type="protein sequence ID" value="SEM20539.1"/>
    <property type="molecule type" value="Genomic_DNA"/>
</dbReference>
<proteinExistence type="predicted"/>
<dbReference type="AlphaFoldDB" id="A0A1H7WHL6"/>
<evidence type="ECO:0000313" key="2">
    <source>
        <dbReference type="Proteomes" id="UP000199450"/>
    </source>
</evidence>
<keyword evidence="2" id="KW-1185">Reference proteome</keyword>
<reference evidence="2" key="1">
    <citation type="submission" date="2016-10" db="EMBL/GenBank/DDBJ databases">
        <authorList>
            <person name="Varghese N."/>
            <person name="Submissions S."/>
        </authorList>
    </citation>
    <scope>NUCLEOTIDE SEQUENCE [LARGE SCALE GENOMIC DNA]</scope>
    <source>
        <strain evidence="2">DSM 17453</strain>
    </source>
</reference>
<dbReference type="STRING" id="295069.SAMN05421856_101725"/>